<evidence type="ECO:0000313" key="4">
    <source>
        <dbReference type="EMBL" id="VAW20136.1"/>
    </source>
</evidence>
<dbReference type="GO" id="GO:0004386">
    <property type="term" value="F:helicase activity"/>
    <property type="evidence" value="ECO:0007669"/>
    <property type="project" value="UniProtKB-KW"/>
</dbReference>
<dbReference type="PANTHER" id="PTHR44858">
    <property type="entry name" value="TETRATRICOPEPTIDE REPEAT PROTEIN 6"/>
    <property type="match status" value="1"/>
</dbReference>
<evidence type="ECO:0000256" key="3">
    <source>
        <dbReference type="SAM" id="Phobius"/>
    </source>
</evidence>
<keyword evidence="4" id="KW-0347">Helicase</keyword>
<dbReference type="EMBL" id="UOEO01000131">
    <property type="protein sequence ID" value="VAW20136.1"/>
    <property type="molecule type" value="Genomic_DNA"/>
</dbReference>
<protein>
    <submittedName>
        <fullName evidence="4">Holliday junction DNA helicase RuvA</fullName>
    </submittedName>
</protein>
<keyword evidence="4" id="KW-0378">Hydrolase</keyword>
<keyword evidence="3" id="KW-1133">Transmembrane helix</keyword>
<dbReference type="InterPro" id="IPR019734">
    <property type="entry name" value="TPR_rpt"/>
</dbReference>
<reference evidence="4" key="1">
    <citation type="submission" date="2018-06" db="EMBL/GenBank/DDBJ databases">
        <authorList>
            <person name="Zhirakovskaya E."/>
        </authorList>
    </citation>
    <scope>NUCLEOTIDE SEQUENCE</scope>
</reference>
<evidence type="ECO:0000256" key="1">
    <source>
        <dbReference type="ARBA" id="ARBA00022737"/>
    </source>
</evidence>
<dbReference type="PROSITE" id="PS50005">
    <property type="entry name" value="TPR"/>
    <property type="match status" value="1"/>
</dbReference>
<proteinExistence type="predicted"/>
<dbReference type="SUPFAM" id="SSF48452">
    <property type="entry name" value="TPR-like"/>
    <property type="match status" value="1"/>
</dbReference>
<keyword evidence="4" id="KW-0547">Nucleotide-binding</keyword>
<dbReference type="SMART" id="SM00028">
    <property type="entry name" value="TPR"/>
    <property type="match status" value="2"/>
</dbReference>
<name>A0A3B0UKN1_9ZZZZ</name>
<sequence length="200" mass="22552">MTDNDHPVAGIIRNVRNIFMAALVLGLVAFPALSQTRQSSSHMDDQALAELFLALSQSANSTEAAKIANRIWKIWLTPSPVELFNQMQDVMKARQLGDFGRAVRLLDEITANYPGYAEAFNQRATLLFLVKDYNAALLDLAETLRLEPRHFGALVAQAIIYQRLGKNRQALRSIVAALKIYPYLEQRNLFEQLLKPITRI</sequence>
<keyword evidence="3" id="KW-0472">Membrane</keyword>
<keyword evidence="2" id="KW-0802">TPR repeat</keyword>
<dbReference type="InterPro" id="IPR011990">
    <property type="entry name" value="TPR-like_helical_dom_sf"/>
</dbReference>
<dbReference type="PANTHER" id="PTHR44858:SF1">
    <property type="entry name" value="UDP-N-ACETYLGLUCOSAMINE--PEPTIDE N-ACETYLGLUCOSAMINYLTRANSFERASE SPINDLY-RELATED"/>
    <property type="match status" value="1"/>
</dbReference>
<dbReference type="InterPro" id="IPR050498">
    <property type="entry name" value="Ycf3"/>
</dbReference>
<keyword evidence="1" id="KW-0677">Repeat</keyword>
<gene>
    <name evidence="4" type="ORF">MNBD_ALPHA12-2051</name>
</gene>
<accession>A0A3B0UKN1</accession>
<organism evidence="4">
    <name type="scientific">hydrothermal vent metagenome</name>
    <dbReference type="NCBI Taxonomy" id="652676"/>
    <lineage>
        <taxon>unclassified sequences</taxon>
        <taxon>metagenomes</taxon>
        <taxon>ecological metagenomes</taxon>
    </lineage>
</organism>
<evidence type="ECO:0000256" key="2">
    <source>
        <dbReference type="ARBA" id="ARBA00022803"/>
    </source>
</evidence>
<dbReference type="Gene3D" id="1.25.40.10">
    <property type="entry name" value="Tetratricopeptide repeat domain"/>
    <property type="match status" value="1"/>
</dbReference>
<keyword evidence="4" id="KW-0067">ATP-binding</keyword>
<feature type="transmembrane region" description="Helical" evidence="3">
    <location>
        <begin position="15"/>
        <end position="33"/>
    </location>
</feature>
<dbReference type="AlphaFoldDB" id="A0A3B0UKN1"/>
<keyword evidence="3" id="KW-0812">Transmembrane</keyword>